<sequence length="92" mass="10513">MSFNLSKFKFIASGYLLLNILISIILFNYNSINTIRLIIFFDIIILLIILVYMIGALVTEQVSYKGLIYTFLTIISLIIGSNLTFETILKLI</sequence>
<keyword evidence="1" id="KW-0812">Transmembrane</keyword>
<keyword evidence="3" id="KW-1185">Reference proteome</keyword>
<feature type="transmembrane region" description="Helical" evidence="1">
    <location>
        <begin position="37"/>
        <end position="55"/>
    </location>
</feature>
<feature type="transmembrane region" description="Helical" evidence="1">
    <location>
        <begin position="12"/>
        <end position="30"/>
    </location>
</feature>
<protein>
    <submittedName>
        <fullName evidence="2">Uncharacterized protein</fullName>
    </submittedName>
</protein>
<keyword evidence="1" id="KW-0472">Membrane</keyword>
<dbReference type="EMBL" id="OBDZ01000028">
    <property type="protein sequence ID" value="SNY41267.1"/>
    <property type="molecule type" value="Genomic_DNA"/>
</dbReference>
<evidence type="ECO:0000256" key="1">
    <source>
        <dbReference type="SAM" id="Phobius"/>
    </source>
</evidence>
<organism evidence="2 3">
    <name type="scientific">Orenia metallireducens</name>
    <dbReference type="NCBI Taxonomy" id="1413210"/>
    <lineage>
        <taxon>Bacteria</taxon>
        <taxon>Bacillati</taxon>
        <taxon>Bacillota</taxon>
        <taxon>Clostridia</taxon>
        <taxon>Halanaerobiales</taxon>
        <taxon>Halobacteroidaceae</taxon>
        <taxon>Orenia</taxon>
    </lineage>
</organism>
<dbReference type="AlphaFoldDB" id="A0A285I045"/>
<keyword evidence="1" id="KW-1133">Transmembrane helix</keyword>
<dbReference type="Proteomes" id="UP000219573">
    <property type="component" value="Unassembled WGS sequence"/>
</dbReference>
<proteinExistence type="predicted"/>
<evidence type="ECO:0000313" key="2">
    <source>
        <dbReference type="EMBL" id="SNY41267.1"/>
    </source>
</evidence>
<feature type="transmembrane region" description="Helical" evidence="1">
    <location>
        <begin position="67"/>
        <end position="85"/>
    </location>
</feature>
<reference evidence="3" key="1">
    <citation type="submission" date="2017-09" db="EMBL/GenBank/DDBJ databases">
        <authorList>
            <person name="Varghese N."/>
            <person name="Submissions S."/>
        </authorList>
    </citation>
    <scope>NUCLEOTIDE SEQUENCE [LARGE SCALE GENOMIC DNA]</scope>
    <source>
        <strain evidence="3">MSL47</strain>
    </source>
</reference>
<accession>A0A285I045</accession>
<name>A0A285I045_9FIRM</name>
<gene>
    <name evidence="2" type="ORF">SAMN06265827_12826</name>
</gene>
<evidence type="ECO:0000313" key="3">
    <source>
        <dbReference type="Proteomes" id="UP000219573"/>
    </source>
</evidence>